<organism evidence="2 3">
    <name type="scientific">Tolypocladium paradoxum</name>
    <dbReference type="NCBI Taxonomy" id="94208"/>
    <lineage>
        <taxon>Eukaryota</taxon>
        <taxon>Fungi</taxon>
        <taxon>Dikarya</taxon>
        <taxon>Ascomycota</taxon>
        <taxon>Pezizomycotina</taxon>
        <taxon>Sordariomycetes</taxon>
        <taxon>Hypocreomycetidae</taxon>
        <taxon>Hypocreales</taxon>
        <taxon>Ophiocordycipitaceae</taxon>
        <taxon>Tolypocladium</taxon>
    </lineage>
</organism>
<dbReference type="AlphaFoldDB" id="A0A2S4KXE6"/>
<dbReference type="EMBL" id="PKSG01000486">
    <property type="protein sequence ID" value="POR34852.1"/>
    <property type="molecule type" value="Genomic_DNA"/>
</dbReference>
<feature type="compositionally biased region" description="Basic residues" evidence="1">
    <location>
        <begin position="42"/>
        <end position="56"/>
    </location>
</feature>
<reference evidence="2 3" key="1">
    <citation type="submission" date="2018-01" db="EMBL/GenBank/DDBJ databases">
        <title>Harnessing the power of phylogenomics to disentangle the directionality and signatures of interkingdom host jumping in the parasitic fungal genus Tolypocladium.</title>
        <authorList>
            <person name="Quandt C.A."/>
            <person name="Patterson W."/>
            <person name="Spatafora J.W."/>
        </authorList>
    </citation>
    <scope>NUCLEOTIDE SEQUENCE [LARGE SCALE GENOMIC DNA]</scope>
    <source>
        <strain evidence="2 3">NRBC 100945</strain>
    </source>
</reference>
<feature type="non-terminal residue" evidence="2">
    <location>
        <position position="1"/>
    </location>
</feature>
<feature type="region of interest" description="Disordered" evidence="1">
    <location>
        <begin position="42"/>
        <end position="81"/>
    </location>
</feature>
<gene>
    <name evidence="2" type="ORF">TPAR_04961</name>
</gene>
<proteinExistence type="predicted"/>
<accession>A0A2S4KXE6</accession>
<evidence type="ECO:0000313" key="3">
    <source>
        <dbReference type="Proteomes" id="UP000237481"/>
    </source>
</evidence>
<name>A0A2S4KXE6_9HYPO</name>
<evidence type="ECO:0000256" key="1">
    <source>
        <dbReference type="SAM" id="MobiDB-lite"/>
    </source>
</evidence>
<evidence type="ECO:0000313" key="2">
    <source>
        <dbReference type="EMBL" id="POR34852.1"/>
    </source>
</evidence>
<sequence>PARHLPPIPRRRRLTAAPQATQPKHQAHHRGPGLATLALNTSHHHHHHHHHHHKSPSRSIALPPLPRASAARPTAGQDRPTNIVARLRLEQAHSRPRSVLDQHPTANDQDRLVRNSAVLPVHLPNTSIPQSPFPRVFIGNTISRPETAVASTFLHYQVRISPDDCPPGVGLASHILRFVRIPPRAGLSRPSSTHRAGRTHDKVPLLDARRFPARVVNVLQSRDW</sequence>
<feature type="compositionally biased region" description="Basic residues" evidence="1">
    <location>
        <begin position="1"/>
        <end position="14"/>
    </location>
</feature>
<keyword evidence="3" id="KW-1185">Reference proteome</keyword>
<feature type="non-terminal residue" evidence="2">
    <location>
        <position position="224"/>
    </location>
</feature>
<dbReference type="Proteomes" id="UP000237481">
    <property type="component" value="Unassembled WGS sequence"/>
</dbReference>
<feature type="region of interest" description="Disordered" evidence="1">
    <location>
        <begin position="1"/>
        <end position="30"/>
    </location>
</feature>
<comment type="caution">
    <text evidence="2">The sequence shown here is derived from an EMBL/GenBank/DDBJ whole genome shotgun (WGS) entry which is preliminary data.</text>
</comment>
<protein>
    <submittedName>
        <fullName evidence="2">Uncharacterized protein</fullName>
    </submittedName>
</protein>